<sequence length="123" mass="13288">MTDTPPGSPPVTVGDLALEVRSKNAGPFWVTMELFMRDADGYRVVADETFIDEHVIARLYRVDAGTVRMFRIPSLNVVKISFPRPVSQGSLRDRDMHAGQHHVPLAALPVPAGAPITAGAGRG</sequence>
<protein>
    <submittedName>
        <fullName evidence="2">Uncharacterized protein DUF4387</fullName>
    </submittedName>
</protein>
<accession>A0A2T0N5K3</accession>
<dbReference type="Pfam" id="PF14330">
    <property type="entry name" value="DUF4387"/>
    <property type="match status" value="1"/>
</dbReference>
<evidence type="ECO:0000313" key="3">
    <source>
        <dbReference type="Proteomes" id="UP000238312"/>
    </source>
</evidence>
<evidence type="ECO:0000259" key="1">
    <source>
        <dbReference type="Pfam" id="PF14330"/>
    </source>
</evidence>
<proteinExistence type="predicted"/>
<reference evidence="2 3" key="1">
    <citation type="submission" date="2018-03" db="EMBL/GenBank/DDBJ databases">
        <title>Genomic Encyclopedia of Type Strains, Phase III (KMG-III): the genomes of soil and plant-associated and newly described type strains.</title>
        <authorList>
            <person name="Whitman W."/>
        </authorList>
    </citation>
    <scope>NUCLEOTIDE SEQUENCE [LARGE SCALE GENOMIC DNA]</scope>
    <source>
        <strain evidence="2 3">CGMCC 4.7104</strain>
    </source>
</reference>
<gene>
    <name evidence="2" type="ORF">B0I32_104359</name>
</gene>
<feature type="domain" description="DUF4387" evidence="1">
    <location>
        <begin position="14"/>
        <end position="107"/>
    </location>
</feature>
<comment type="caution">
    <text evidence="2">The sequence shown here is derived from an EMBL/GenBank/DDBJ whole genome shotgun (WGS) entry which is preliminary data.</text>
</comment>
<dbReference type="Proteomes" id="UP000238312">
    <property type="component" value="Unassembled WGS sequence"/>
</dbReference>
<dbReference type="EMBL" id="PVNG01000004">
    <property type="protein sequence ID" value="PRX67602.1"/>
    <property type="molecule type" value="Genomic_DNA"/>
</dbReference>
<organism evidence="2 3">
    <name type="scientific">Nonomuraea fuscirosea</name>
    <dbReference type="NCBI Taxonomy" id="1291556"/>
    <lineage>
        <taxon>Bacteria</taxon>
        <taxon>Bacillati</taxon>
        <taxon>Actinomycetota</taxon>
        <taxon>Actinomycetes</taxon>
        <taxon>Streptosporangiales</taxon>
        <taxon>Streptosporangiaceae</taxon>
        <taxon>Nonomuraea</taxon>
    </lineage>
</organism>
<dbReference type="OrthoDB" id="3296885at2"/>
<dbReference type="InterPro" id="IPR025496">
    <property type="entry name" value="DUF4387"/>
</dbReference>
<dbReference type="AlphaFoldDB" id="A0A2T0N5K3"/>
<evidence type="ECO:0000313" key="2">
    <source>
        <dbReference type="EMBL" id="PRX67602.1"/>
    </source>
</evidence>
<dbReference type="RefSeq" id="WP_106237804.1">
    <property type="nucleotide sequence ID" value="NZ_JBFAIB010000044.1"/>
</dbReference>
<name>A0A2T0N5K3_9ACTN</name>
<keyword evidence="3" id="KW-1185">Reference proteome</keyword>